<dbReference type="GO" id="GO:0051287">
    <property type="term" value="F:NAD binding"/>
    <property type="evidence" value="ECO:0007669"/>
    <property type="project" value="InterPro"/>
</dbReference>
<keyword evidence="6" id="KW-0520">NAD</keyword>
<dbReference type="FunFam" id="3.30.360.10:FF:000002">
    <property type="entry name" value="Glyceraldehyde-3-phosphate dehydrogenase"/>
    <property type="match status" value="1"/>
</dbReference>
<sequence length="336" mass="35988">MTVKVGINGFGRIGRVLFRRIMELQDSAEEIEVVAINDLTNPAMLAYLLKYDSTHGTLPNEISSDDDGIIVDGKHYNVYSEKNAADLKWADNDDVEVVLESTGFYTSEAKAKAHLDAGVKKVLISAPAGVIPTIVYGVNEDTLKPDDQIVSAGSCTTNSLAKMTDILEKEFGIEIGLMTTIHAFTASQAILDGPKGSRARANRTASSNTVPLSTGAAKAIGLVIPSVEGKLDGHAQRVGVVAGSVTELTTTLKKKVTAEEINSTMKKYSDDAFGYSEDEIVSSDIIGDSHGGVFDPSLTKVITAGEHQLVQTAAWYDNEHGFASNMIRTLLYMAKL</sequence>
<dbReference type="AlphaFoldDB" id="A0A6C2CAD8"/>
<protein>
    <recommendedName>
        <fullName evidence="2">Glyceraldehyde-3-phosphate dehydrogenase</fullName>
    </recommendedName>
</protein>
<feature type="domain" description="Glyceraldehyde 3-phosphate dehydrogenase NAD(P) binding" evidence="9">
    <location>
        <begin position="3"/>
        <end position="155"/>
    </location>
</feature>
<evidence type="ECO:0000313" key="11">
    <source>
        <dbReference type="Proteomes" id="UP000371977"/>
    </source>
</evidence>
<proteinExistence type="inferred from homology"/>
<dbReference type="FunFam" id="3.40.50.720:FF:000001">
    <property type="entry name" value="Glyceraldehyde-3-phosphate dehydrogenase"/>
    <property type="match status" value="1"/>
</dbReference>
<feature type="binding site" evidence="5">
    <location>
        <position position="237"/>
    </location>
    <ligand>
        <name>D-glyceraldehyde 3-phosphate</name>
        <dbReference type="ChEBI" id="CHEBI:59776"/>
    </ligand>
</feature>
<dbReference type="SUPFAM" id="SSF55347">
    <property type="entry name" value="Glyceraldehyde-3-phosphate dehydrogenase-like, C-terminal domain"/>
    <property type="match status" value="1"/>
</dbReference>
<dbReference type="NCBIfam" id="TIGR01534">
    <property type="entry name" value="GAPDH-I"/>
    <property type="match status" value="1"/>
</dbReference>
<dbReference type="PANTHER" id="PTHR43148">
    <property type="entry name" value="GLYCERALDEHYDE-3-PHOSPHATE DEHYDROGENASE 2"/>
    <property type="match status" value="1"/>
</dbReference>
<dbReference type="Gene3D" id="3.30.360.10">
    <property type="entry name" value="Dihydrodipicolinate Reductase, domain 2"/>
    <property type="match status" value="1"/>
</dbReference>
<gene>
    <name evidence="10" type="primary">gap</name>
    <name evidence="10" type="ORF">ESZ50_00065</name>
</gene>
<dbReference type="InterPro" id="IPR036291">
    <property type="entry name" value="NAD(P)-bd_dom_sf"/>
</dbReference>
<dbReference type="Pfam" id="PF02800">
    <property type="entry name" value="Gp_dh_C"/>
    <property type="match status" value="1"/>
</dbReference>
<dbReference type="RefSeq" id="WP_148621550.1">
    <property type="nucleotide sequence ID" value="NZ_SDGZ01000003.1"/>
</dbReference>
<name>A0A6C2CAD8_9LACO</name>
<dbReference type="GO" id="GO:0006006">
    <property type="term" value="P:glucose metabolic process"/>
    <property type="evidence" value="ECO:0007669"/>
    <property type="project" value="InterPro"/>
</dbReference>
<keyword evidence="3" id="KW-0560">Oxidoreductase</keyword>
<dbReference type="OrthoDB" id="9803304at2"/>
<evidence type="ECO:0000256" key="1">
    <source>
        <dbReference type="ARBA" id="ARBA00007406"/>
    </source>
</evidence>
<evidence type="ECO:0000256" key="6">
    <source>
        <dbReference type="PIRSR" id="PIRSR000149-3"/>
    </source>
</evidence>
<dbReference type="PRINTS" id="PR00078">
    <property type="entry name" value="G3PDHDRGNASE"/>
</dbReference>
<accession>A0A6C2CAD8</accession>
<evidence type="ECO:0000313" key="10">
    <source>
        <dbReference type="EMBL" id="TYC50964.1"/>
    </source>
</evidence>
<dbReference type="CDD" id="cd05214">
    <property type="entry name" value="GAPDH_I_N"/>
    <property type="match status" value="1"/>
</dbReference>
<dbReference type="SMART" id="SM00846">
    <property type="entry name" value="Gp_dh_N"/>
    <property type="match status" value="1"/>
</dbReference>
<dbReference type="Pfam" id="PF00044">
    <property type="entry name" value="Gp_dh_N"/>
    <property type="match status" value="1"/>
</dbReference>
<evidence type="ECO:0000256" key="7">
    <source>
        <dbReference type="PIRSR" id="PIRSR000149-4"/>
    </source>
</evidence>
<dbReference type="GO" id="GO:0050661">
    <property type="term" value="F:NADP binding"/>
    <property type="evidence" value="ECO:0007669"/>
    <property type="project" value="InterPro"/>
</dbReference>
<feature type="binding site" evidence="6">
    <location>
        <position position="38"/>
    </location>
    <ligand>
        <name>NAD(+)</name>
        <dbReference type="ChEBI" id="CHEBI:57540"/>
    </ligand>
</feature>
<evidence type="ECO:0000259" key="9">
    <source>
        <dbReference type="SMART" id="SM00846"/>
    </source>
</evidence>
<feature type="binding site" evidence="5">
    <location>
        <begin position="154"/>
        <end position="156"/>
    </location>
    <ligand>
        <name>D-glyceraldehyde 3-phosphate</name>
        <dbReference type="ChEBI" id="CHEBI:59776"/>
    </ligand>
</feature>
<feature type="binding site" evidence="6">
    <location>
        <begin position="12"/>
        <end position="13"/>
    </location>
    <ligand>
        <name>NAD(+)</name>
        <dbReference type="ChEBI" id="CHEBI:57540"/>
    </ligand>
</feature>
<feature type="binding site" evidence="6">
    <location>
        <position position="318"/>
    </location>
    <ligand>
        <name>NAD(+)</name>
        <dbReference type="ChEBI" id="CHEBI:57540"/>
    </ligand>
</feature>
<comment type="similarity">
    <text evidence="1 8">Belongs to the glyceraldehyde-3-phosphate dehydrogenase family.</text>
</comment>
<dbReference type="PIRSF" id="PIRSF000149">
    <property type="entry name" value="GAP_DH"/>
    <property type="match status" value="1"/>
</dbReference>
<evidence type="ECO:0000256" key="3">
    <source>
        <dbReference type="ARBA" id="ARBA00023002"/>
    </source>
</evidence>
<keyword evidence="11" id="KW-1185">Reference proteome</keyword>
<comment type="caution">
    <text evidence="10">The sequence shown here is derived from an EMBL/GenBank/DDBJ whole genome shotgun (WGS) entry which is preliminary data.</text>
</comment>
<dbReference type="EMBL" id="SDGZ01000003">
    <property type="protein sequence ID" value="TYC50964.1"/>
    <property type="molecule type" value="Genomic_DNA"/>
</dbReference>
<reference evidence="10 11" key="1">
    <citation type="submission" date="2019-01" db="EMBL/GenBank/DDBJ databases">
        <title>Weissella sp. nov., a novel lactic acid bacterium isolated from animal feces.</title>
        <authorList>
            <person name="Wang L.-T."/>
        </authorList>
    </citation>
    <scope>NUCLEOTIDE SEQUENCE [LARGE SCALE GENOMIC DNA]</scope>
    <source>
        <strain evidence="10 11">8H-2</strain>
    </source>
</reference>
<evidence type="ECO:0000256" key="4">
    <source>
        <dbReference type="PIRSR" id="PIRSR000149-1"/>
    </source>
</evidence>
<evidence type="ECO:0000256" key="2">
    <source>
        <dbReference type="ARBA" id="ARBA00021022"/>
    </source>
</evidence>
<dbReference type="InterPro" id="IPR020829">
    <property type="entry name" value="GlycerAld_3-P_DH_cat"/>
</dbReference>
<dbReference type="Proteomes" id="UP000371977">
    <property type="component" value="Unassembled WGS sequence"/>
</dbReference>
<evidence type="ECO:0000256" key="8">
    <source>
        <dbReference type="RuleBase" id="RU000397"/>
    </source>
</evidence>
<dbReference type="Gene3D" id="3.40.50.720">
    <property type="entry name" value="NAD(P)-binding Rossmann-like Domain"/>
    <property type="match status" value="1"/>
</dbReference>
<dbReference type="GO" id="GO:0016620">
    <property type="term" value="F:oxidoreductase activity, acting on the aldehyde or oxo group of donors, NAD or NADP as acceptor"/>
    <property type="evidence" value="ECO:0007669"/>
    <property type="project" value="InterPro"/>
</dbReference>
<feature type="binding site" evidence="5">
    <location>
        <begin position="214"/>
        <end position="215"/>
    </location>
    <ligand>
        <name>D-glyceraldehyde 3-phosphate</name>
        <dbReference type="ChEBI" id="CHEBI:59776"/>
    </ligand>
</feature>
<dbReference type="CDD" id="cd18126">
    <property type="entry name" value="GAPDH_I_C"/>
    <property type="match status" value="1"/>
</dbReference>
<dbReference type="InterPro" id="IPR020828">
    <property type="entry name" value="GlycerAld_3-P_DH_NAD(P)-bd"/>
</dbReference>
<feature type="binding site" evidence="5">
    <location>
        <position position="185"/>
    </location>
    <ligand>
        <name>D-glyceraldehyde 3-phosphate</name>
        <dbReference type="ChEBI" id="CHEBI:59776"/>
    </ligand>
</feature>
<organism evidence="10 11">
    <name type="scientific">Weissella muntiaci</name>
    <dbReference type="NCBI Taxonomy" id="2508881"/>
    <lineage>
        <taxon>Bacteria</taxon>
        <taxon>Bacillati</taxon>
        <taxon>Bacillota</taxon>
        <taxon>Bacilli</taxon>
        <taxon>Lactobacillales</taxon>
        <taxon>Lactobacillaceae</taxon>
        <taxon>Weissella</taxon>
    </lineage>
</organism>
<feature type="active site" description="Nucleophile" evidence="4">
    <location>
        <position position="155"/>
    </location>
</feature>
<dbReference type="InterPro" id="IPR006424">
    <property type="entry name" value="Glyceraldehyde-3-P_DH_1"/>
</dbReference>
<keyword evidence="6" id="KW-0547">Nucleotide-binding</keyword>
<dbReference type="InterPro" id="IPR020831">
    <property type="entry name" value="GlycerAld/Erythrose_P_DH"/>
</dbReference>
<feature type="site" description="Activates thiol group during catalysis" evidence="7">
    <location>
        <position position="182"/>
    </location>
</feature>
<feature type="binding site" evidence="6">
    <location>
        <position position="125"/>
    </location>
    <ligand>
        <name>NAD(+)</name>
        <dbReference type="ChEBI" id="CHEBI:57540"/>
    </ligand>
</feature>
<dbReference type="SUPFAM" id="SSF51735">
    <property type="entry name" value="NAD(P)-binding Rossmann-fold domains"/>
    <property type="match status" value="1"/>
</dbReference>
<evidence type="ECO:0000256" key="5">
    <source>
        <dbReference type="PIRSR" id="PIRSR000149-2"/>
    </source>
</evidence>